<dbReference type="EMBL" id="MDYO01000001">
    <property type="protein sequence ID" value="OQE04217.1"/>
    <property type="molecule type" value="Genomic_DNA"/>
</dbReference>
<organism evidence="2 3">
    <name type="scientific">Penicillium solitum</name>
    <dbReference type="NCBI Taxonomy" id="60172"/>
    <lineage>
        <taxon>Eukaryota</taxon>
        <taxon>Fungi</taxon>
        <taxon>Dikarya</taxon>
        <taxon>Ascomycota</taxon>
        <taxon>Pezizomycotina</taxon>
        <taxon>Eurotiomycetes</taxon>
        <taxon>Eurotiomycetidae</taxon>
        <taxon>Eurotiales</taxon>
        <taxon>Aspergillaceae</taxon>
        <taxon>Penicillium</taxon>
    </lineage>
</organism>
<dbReference type="Proteomes" id="UP000191612">
    <property type="component" value="Unassembled WGS sequence"/>
</dbReference>
<evidence type="ECO:0000256" key="1">
    <source>
        <dbReference type="SAM" id="MobiDB-lite"/>
    </source>
</evidence>
<keyword evidence="3" id="KW-1185">Reference proteome</keyword>
<reference evidence="3" key="1">
    <citation type="journal article" date="2017" name="Nat. Microbiol.">
        <title>Global analysis of biosynthetic gene clusters reveals vast potential of secondary metabolite production in Penicillium species.</title>
        <authorList>
            <person name="Nielsen J.C."/>
            <person name="Grijseels S."/>
            <person name="Prigent S."/>
            <person name="Ji B."/>
            <person name="Dainat J."/>
            <person name="Nielsen K.F."/>
            <person name="Frisvad J.C."/>
            <person name="Workman M."/>
            <person name="Nielsen J."/>
        </authorList>
    </citation>
    <scope>NUCLEOTIDE SEQUENCE [LARGE SCALE GENOMIC DNA]</scope>
    <source>
        <strain evidence="3">IBT 29525</strain>
    </source>
</reference>
<proteinExistence type="predicted"/>
<comment type="caution">
    <text evidence="2">The sequence shown here is derived from an EMBL/GenBank/DDBJ whole genome shotgun (WGS) entry which is preliminary data.</text>
</comment>
<feature type="region of interest" description="Disordered" evidence="1">
    <location>
        <begin position="70"/>
        <end position="115"/>
    </location>
</feature>
<evidence type="ECO:0000313" key="2">
    <source>
        <dbReference type="EMBL" id="OQE04217.1"/>
    </source>
</evidence>
<name>A0A1V6RR11_9EURO</name>
<protein>
    <submittedName>
        <fullName evidence="2">Uncharacterized protein</fullName>
    </submittedName>
</protein>
<accession>A0A1V6RR11</accession>
<dbReference type="AlphaFoldDB" id="A0A1V6RR11"/>
<sequence length="115" mass="12694">MSYDTKGVVKKALPKYPSKYLSGLTFSSPRTWLSRLLQSVVVWVDDAEATQAAETEKRLRAQVTGLGQQIRGTEGQVHDSVGRLPTTRSYADPCGSIEAPAPAKDRRYRAGTWQP</sequence>
<evidence type="ECO:0000313" key="3">
    <source>
        <dbReference type="Proteomes" id="UP000191612"/>
    </source>
</evidence>
<gene>
    <name evidence="2" type="ORF">PENSOL_c001G09025</name>
</gene>